<keyword evidence="2" id="KW-1185">Reference proteome</keyword>
<dbReference type="SUPFAM" id="SSF51197">
    <property type="entry name" value="Clavaminate synthase-like"/>
    <property type="match status" value="1"/>
</dbReference>
<proteinExistence type="predicted"/>
<evidence type="ECO:0000313" key="2">
    <source>
        <dbReference type="Proteomes" id="UP000238083"/>
    </source>
</evidence>
<comment type="caution">
    <text evidence="1">The sequence shown here is derived from an EMBL/GenBank/DDBJ whole genome shotgun (WGS) entry which is preliminary data.</text>
</comment>
<sequence length="322" mass="35702">MVAEVSAQGATGEVPQVFRKARRSLGQAWRRVRCENPVVSRYGFNLVSTLRYRQNPPALSAPAQDVVRTLRRDGVIVADSRALLGPDAALLDRVQDRVRALKAEHATVIEERRAALARDGVGARSKDYLVELLGTRPEVDPRDPLVQFALQEQVLGIAEAYFETRVRLHDVNVWQNLATDAPASKSQKWHRDLLEDTKILKAFLYVDDVPAGAGPLRYVKGTNTPQGRKIKLPSQWDGIGFRVEDELIDATFEEPVMVEALGRAGDVAWADTLGLHRGGHAKTVDRLVVMYTFCSPACCRPKSLVPAQGVSRADLPRVSLRR</sequence>
<evidence type="ECO:0008006" key="3">
    <source>
        <dbReference type="Google" id="ProtNLM"/>
    </source>
</evidence>
<dbReference type="EMBL" id="PVZF01000009">
    <property type="protein sequence ID" value="PRY12980.1"/>
    <property type="molecule type" value="Genomic_DNA"/>
</dbReference>
<protein>
    <recommendedName>
        <fullName evidence="3">Phytanoyl-CoA dioxygenase PhyH</fullName>
    </recommendedName>
</protein>
<reference evidence="1 2" key="1">
    <citation type="submission" date="2018-03" db="EMBL/GenBank/DDBJ databases">
        <title>Genomic Encyclopedia of Archaeal and Bacterial Type Strains, Phase II (KMG-II): from individual species to whole genera.</title>
        <authorList>
            <person name="Goeker M."/>
        </authorList>
    </citation>
    <scope>NUCLEOTIDE SEQUENCE [LARGE SCALE GENOMIC DNA]</scope>
    <source>
        <strain evidence="1 2">DSM 19711</strain>
    </source>
</reference>
<evidence type="ECO:0000313" key="1">
    <source>
        <dbReference type="EMBL" id="PRY12980.1"/>
    </source>
</evidence>
<gene>
    <name evidence="1" type="ORF">CLV37_109168</name>
</gene>
<accession>A0A2T0R114</accession>
<dbReference type="Proteomes" id="UP000238083">
    <property type="component" value="Unassembled WGS sequence"/>
</dbReference>
<dbReference type="AlphaFoldDB" id="A0A2T0R114"/>
<organism evidence="1 2">
    <name type="scientific">Kineococcus rhizosphaerae</name>
    <dbReference type="NCBI Taxonomy" id="559628"/>
    <lineage>
        <taxon>Bacteria</taxon>
        <taxon>Bacillati</taxon>
        <taxon>Actinomycetota</taxon>
        <taxon>Actinomycetes</taxon>
        <taxon>Kineosporiales</taxon>
        <taxon>Kineosporiaceae</taxon>
        <taxon>Kineococcus</taxon>
    </lineage>
</organism>
<name>A0A2T0R114_9ACTN</name>
<dbReference type="Gene3D" id="2.60.120.620">
    <property type="entry name" value="q2cbj1_9rhob like domain"/>
    <property type="match status" value="1"/>
</dbReference>